<gene>
    <name evidence="1" type="ORF">GWK47_012212</name>
</gene>
<comment type="caution">
    <text evidence="1">The sequence shown here is derived from an EMBL/GenBank/DDBJ whole genome shotgun (WGS) entry which is preliminary data.</text>
</comment>
<dbReference type="InterPro" id="IPR050951">
    <property type="entry name" value="Retrovirus_Pol_polyprotein"/>
</dbReference>
<dbReference type="PANTHER" id="PTHR37984">
    <property type="entry name" value="PROTEIN CBG26694"/>
    <property type="match status" value="1"/>
</dbReference>
<sequence length="151" mass="16474">MKYLPGKRNCAADALSRFPSIKAVPDMGDTELEDDLHAAVCAATVSTLIEYGCITMDEDAVSKAAAVDPGYQMLISEVQGNEWHPHKSHAVACLRPYFSVRDRLAVVVGLVTYTFDQGYVRLAIPESLCHCVAANLHAGHQGLDSMLRRAR</sequence>
<dbReference type="Proteomes" id="UP000770661">
    <property type="component" value="Unassembled WGS sequence"/>
</dbReference>
<dbReference type="PANTHER" id="PTHR37984:SF7">
    <property type="entry name" value="INTEGRASE CATALYTIC DOMAIN-CONTAINING PROTEIN"/>
    <property type="match status" value="1"/>
</dbReference>
<dbReference type="OrthoDB" id="6372335at2759"/>
<evidence type="ECO:0000313" key="2">
    <source>
        <dbReference type="Proteomes" id="UP000770661"/>
    </source>
</evidence>
<keyword evidence="2" id="KW-1185">Reference proteome</keyword>
<reference evidence="1" key="1">
    <citation type="submission" date="2020-07" db="EMBL/GenBank/DDBJ databases">
        <title>The High-quality genome of the commercially important snow crab, Chionoecetes opilio.</title>
        <authorList>
            <person name="Jeong J.-H."/>
            <person name="Ryu S."/>
        </authorList>
    </citation>
    <scope>NUCLEOTIDE SEQUENCE</scope>
    <source>
        <strain evidence="1">MADBK_172401_WGS</strain>
        <tissue evidence="1">Digestive gland</tissue>
    </source>
</reference>
<accession>A0A8J4Y1G5</accession>
<name>A0A8J4Y1G5_CHIOP</name>
<dbReference type="AlphaFoldDB" id="A0A8J4Y1G5"/>
<dbReference type="EMBL" id="JACEEZ010019792">
    <property type="protein sequence ID" value="KAG0715319.1"/>
    <property type="molecule type" value="Genomic_DNA"/>
</dbReference>
<proteinExistence type="predicted"/>
<evidence type="ECO:0000313" key="1">
    <source>
        <dbReference type="EMBL" id="KAG0715319.1"/>
    </source>
</evidence>
<protein>
    <submittedName>
        <fullName evidence="1">Uncharacterized protein</fullName>
    </submittedName>
</protein>
<organism evidence="1 2">
    <name type="scientific">Chionoecetes opilio</name>
    <name type="common">Atlantic snow crab</name>
    <name type="synonym">Cancer opilio</name>
    <dbReference type="NCBI Taxonomy" id="41210"/>
    <lineage>
        <taxon>Eukaryota</taxon>
        <taxon>Metazoa</taxon>
        <taxon>Ecdysozoa</taxon>
        <taxon>Arthropoda</taxon>
        <taxon>Crustacea</taxon>
        <taxon>Multicrustacea</taxon>
        <taxon>Malacostraca</taxon>
        <taxon>Eumalacostraca</taxon>
        <taxon>Eucarida</taxon>
        <taxon>Decapoda</taxon>
        <taxon>Pleocyemata</taxon>
        <taxon>Brachyura</taxon>
        <taxon>Eubrachyura</taxon>
        <taxon>Majoidea</taxon>
        <taxon>Majidae</taxon>
        <taxon>Chionoecetes</taxon>
    </lineage>
</organism>